<name>A0A1J4QDE1_9GAMM</name>
<evidence type="ECO:0000313" key="2">
    <source>
        <dbReference type="EMBL" id="OIN09069.1"/>
    </source>
</evidence>
<dbReference type="Proteomes" id="UP000243073">
    <property type="component" value="Unassembled WGS sequence"/>
</dbReference>
<feature type="region of interest" description="Disordered" evidence="1">
    <location>
        <begin position="22"/>
        <end position="42"/>
    </location>
</feature>
<dbReference type="Pfam" id="PF25759">
    <property type="entry name" value="HP1_ORF34"/>
    <property type="match status" value="1"/>
</dbReference>
<feature type="region of interest" description="Disordered" evidence="1">
    <location>
        <begin position="123"/>
        <end position="189"/>
    </location>
</feature>
<dbReference type="EMBL" id="MDKE01000022">
    <property type="protein sequence ID" value="OIN09069.1"/>
    <property type="molecule type" value="Genomic_DNA"/>
</dbReference>
<gene>
    <name evidence="2" type="ORF">BFR47_01985</name>
</gene>
<dbReference type="AlphaFoldDB" id="A0A1J4QDE1"/>
<dbReference type="InterPro" id="IPR057869">
    <property type="entry name" value="HP1_YO34"/>
</dbReference>
<proteinExistence type="predicted"/>
<keyword evidence="3" id="KW-1185">Reference proteome</keyword>
<protein>
    <submittedName>
        <fullName evidence="2">Uncharacterized protein</fullName>
    </submittedName>
</protein>
<reference evidence="2 3" key="1">
    <citation type="submission" date="2016-07" db="EMBL/GenBank/DDBJ databases">
        <title>Draft Genome Sequence of Oceanisphaera psychrotolerans, isolated from coastal sediment samples.</title>
        <authorList>
            <person name="Zhuo S."/>
            <person name="Ruan Z."/>
        </authorList>
    </citation>
    <scope>NUCLEOTIDE SEQUENCE [LARGE SCALE GENOMIC DNA]</scope>
    <source>
        <strain evidence="2 3">LAM-WHM-ZC</strain>
    </source>
</reference>
<comment type="caution">
    <text evidence="2">The sequence shown here is derived from an EMBL/GenBank/DDBJ whole genome shotgun (WGS) entry which is preliminary data.</text>
</comment>
<evidence type="ECO:0000256" key="1">
    <source>
        <dbReference type="SAM" id="MobiDB-lite"/>
    </source>
</evidence>
<dbReference type="OrthoDB" id="6314079at2"/>
<dbReference type="RefSeq" id="WP_071472737.1">
    <property type="nucleotide sequence ID" value="NZ_MDKE01000022.1"/>
</dbReference>
<feature type="compositionally biased region" description="Polar residues" evidence="1">
    <location>
        <begin position="28"/>
        <end position="37"/>
    </location>
</feature>
<feature type="compositionally biased region" description="Basic and acidic residues" evidence="1">
    <location>
        <begin position="161"/>
        <end position="182"/>
    </location>
</feature>
<organism evidence="2 3">
    <name type="scientific">Oceanisphaera psychrotolerans</name>
    <dbReference type="NCBI Taxonomy" id="1414654"/>
    <lineage>
        <taxon>Bacteria</taxon>
        <taxon>Pseudomonadati</taxon>
        <taxon>Pseudomonadota</taxon>
        <taxon>Gammaproteobacteria</taxon>
        <taxon>Aeromonadales</taxon>
        <taxon>Aeromonadaceae</taxon>
        <taxon>Oceanisphaera</taxon>
    </lineage>
</organism>
<sequence>MIALDGELLRLKSPRITLSMEFKEKDTSGQTSGTSGAEQGEKGKELQITGLIPFADQLALARLFELAQEKGEGNERKIYRIGCELAEAVKIYQVKFAGRIMAPEQEGLLAWRVSFTLREHLSVPEKREQRAPKPNATIGQATEGTTAVTPPPNAEQGAEPELTRTEQFLKRMDDALGDKTEGDQPNEAE</sequence>
<dbReference type="STRING" id="1414654.BFR47_01985"/>
<accession>A0A1J4QDE1</accession>
<evidence type="ECO:0000313" key="3">
    <source>
        <dbReference type="Proteomes" id="UP000243073"/>
    </source>
</evidence>
<feature type="compositionally biased region" description="Polar residues" evidence="1">
    <location>
        <begin position="137"/>
        <end position="148"/>
    </location>
</feature>